<accession>A0A2L0EIN2</accession>
<evidence type="ECO:0000256" key="1">
    <source>
        <dbReference type="SAM" id="Phobius"/>
    </source>
</evidence>
<organism evidence="2 3">
    <name type="scientific">Sorangium cellulosum</name>
    <name type="common">Polyangium cellulosum</name>
    <dbReference type="NCBI Taxonomy" id="56"/>
    <lineage>
        <taxon>Bacteria</taxon>
        <taxon>Pseudomonadati</taxon>
        <taxon>Myxococcota</taxon>
        <taxon>Polyangia</taxon>
        <taxon>Polyangiales</taxon>
        <taxon>Polyangiaceae</taxon>
        <taxon>Sorangium</taxon>
    </lineage>
</organism>
<feature type="transmembrane region" description="Helical" evidence="1">
    <location>
        <begin position="146"/>
        <end position="171"/>
    </location>
</feature>
<feature type="transmembrane region" description="Helical" evidence="1">
    <location>
        <begin position="107"/>
        <end position="134"/>
    </location>
</feature>
<dbReference type="EMBL" id="CP012673">
    <property type="protein sequence ID" value="AUX39148.1"/>
    <property type="molecule type" value="Genomic_DNA"/>
</dbReference>
<dbReference type="Proteomes" id="UP000238348">
    <property type="component" value="Chromosome"/>
</dbReference>
<dbReference type="OrthoDB" id="5525162at2"/>
<keyword evidence="1" id="KW-0472">Membrane</keyword>
<keyword evidence="1" id="KW-1133">Transmembrane helix</keyword>
<feature type="transmembrane region" description="Helical" evidence="1">
    <location>
        <begin position="232"/>
        <end position="250"/>
    </location>
</feature>
<sequence length="255" mass="26881">MSRLLWLDYLATIRERKTWLCVAMLAYALLVVPVVLARPPEHVRAAITTWFGGAAPFQIFMYVWVDLVMNKVIAFVPVVLASGVVLRERDAGVLPLLASKPLSIPRYFALRALSVCAVMVTLHVATQLAGAVYFAARVPGFRPGPFLGAMSLHAFAALFATALCAAIAAWVKHRGASALIGFATLGGLVGLSLIGFYQPAWRGLTLANPMTLGALGLGSLDHLGPAVLGPPMLALAALTALVIAAGAAGVRRMEA</sequence>
<proteinExistence type="predicted"/>
<dbReference type="RefSeq" id="WP_104977161.1">
    <property type="nucleotide sequence ID" value="NZ_CP012673.1"/>
</dbReference>
<feature type="transmembrane region" description="Helical" evidence="1">
    <location>
        <begin position="178"/>
        <end position="197"/>
    </location>
</feature>
<protein>
    <submittedName>
        <fullName evidence="2">Uncharacterized protein</fullName>
    </submittedName>
</protein>
<evidence type="ECO:0000313" key="2">
    <source>
        <dbReference type="EMBL" id="AUX39148.1"/>
    </source>
</evidence>
<dbReference type="AlphaFoldDB" id="A0A2L0EIN2"/>
<gene>
    <name evidence="2" type="ORF">SOCE26_005300</name>
</gene>
<evidence type="ECO:0000313" key="3">
    <source>
        <dbReference type="Proteomes" id="UP000238348"/>
    </source>
</evidence>
<name>A0A2L0EIN2_SORCE</name>
<keyword evidence="1" id="KW-0812">Transmembrane</keyword>
<reference evidence="2 3" key="1">
    <citation type="submission" date="2015-09" db="EMBL/GenBank/DDBJ databases">
        <title>Sorangium comparison.</title>
        <authorList>
            <person name="Zaburannyi N."/>
            <person name="Bunk B."/>
            <person name="Overmann J."/>
            <person name="Mueller R."/>
        </authorList>
    </citation>
    <scope>NUCLEOTIDE SEQUENCE [LARGE SCALE GENOMIC DNA]</scope>
    <source>
        <strain evidence="2 3">So ce26</strain>
    </source>
</reference>